<reference evidence="1 2" key="1">
    <citation type="journal article" date="2013" name="Genome Biol. Evol.">
        <title>Genomic Diversity of "Deep Ecotype" Alteromonas macleodii Isolates: Evidence for Pan-Mediterranean Clonal Frames.</title>
        <authorList>
            <person name="Lopez-Perez M."/>
            <person name="Gonzaga A."/>
            <person name="Rodriguez-Valera F."/>
        </authorList>
    </citation>
    <scope>NUCLEOTIDE SEQUENCE [LARGE SCALE GENOMIC DNA]</scope>
    <source>
        <strain evidence="2">'English Channel 615'</strain>
        <plasmid evidence="2">Plasmid</plasmid>
    </source>
</reference>
<sequence>MQPVSHFFDQYSAKLYLDSGEVLKPCSPTIFTQENQERMITKLESRLKEKGVIPPQDFLMWTE</sequence>
<dbReference type="Proteomes" id="UP000014909">
    <property type="component" value="Plasmid unnamed"/>
</dbReference>
<gene>
    <name evidence="1" type="ORF">I633_22241</name>
</gene>
<dbReference type="KEGG" id="amh:I633_22241"/>
<organism evidence="1 2">
    <name type="scientific">Alteromonas mediterranea 615</name>
    <dbReference type="NCBI Taxonomy" id="1300253"/>
    <lineage>
        <taxon>Bacteria</taxon>
        <taxon>Pseudomonadati</taxon>
        <taxon>Pseudomonadota</taxon>
        <taxon>Gammaproteobacteria</taxon>
        <taxon>Alteromonadales</taxon>
        <taxon>Alteromonadaceae</taxon>
        <taxon>Alteromonas/Salinimonas group</taxon>
        <taxon>Alteromonas</taxon>
    </lineage>
</organism>
<name>S5ALR4_9ALTE</name>
<evidence type="ECO:0000313" key="1">
    <source>
        <dbReference type="EMBL" id="AGP79871.1"/>
    </source>
</evidence>
<proteinExistence type="predicted"/>
<keyword evidence="1" id="KW-0614">Plasmid</keyword>
<accession>S5ALR4</accession>
<evidence type="ECO:0000313" key="2">
    <source>
        <dbReference type="Proteomes" id="UP000014909"/>
    </source>
</evidence>
<dbReference type="AlphaFoldDB" id="S5ALR4"/>
<geneLocation type="plasmid" evidence="1">
    <name>unnamed</name>
</geneLocation>
<dbReference type="PATRIC" id="fig|1300253.3.peg.4635"/>
<dbReference type="EMBL" id="CP004847">
    <property type="protein sequence ID" value="AGP79871.1"/>
    <property type="molecule type" value="Genomic_DNA"/>
</dbReference>
<dbReference type="HOGENOM" id="CLU_2875754_0_0_6"/>
<dbReference type="BioCyc" id="AMAC1300253:G12YX-3518-MONOMER"/>
<protein>
    <submittedName>
        <fullName evidence="1">Uncharacterized protein</fullName>
    </submittedName>
</protein>